<evidence type="ECO:0000313" key="10">
    <source>
        <dbReference type="EnsemblPlants" id="AET3Gv20944100.1"/>
    </source>
</evidence>
<dbReference type="EnsemblPlants" id="AET3Gv20944100.1">
    <property type="protein sequence ID" value="AET3Gv20944100.1"/>
    <property type="gene ID" value="AET3Gv20944100"/>
</dbReference>
<dbReference type="PANTHER" id="PTHR48006:SF34">
    <property type="entry name" value="OS08G0203700 PROTEIN"/>
    <property type="match status" value="1"/>
</dbReference>
<reference evidence="11" key="1">
    <citation type="journal article" date="2014" name="Science">
        <title>Ancient hybridizations among the ancestral genomes of bread wheat.</title>
        <authorList>
            <consortium name="International Wheat Genome Sequencing Consortium,"/>
            <person name="Marcussen T."/>
            <person name="Sandve S.R."/>
            <person name="Heier L."/>
            <person name="Spannagl M."/>
            <person name="Pfeifer M."/>
            <person name="Jakobsen K.S."/>
            <person name="Wulff B.B."/>
            <person name="Steuernagel B."/>
            <person name="Mayer K.F."/>
            <person name="Olsen O.A."/>
        </authorList>
    </citation>
    <scope>NUCLEOTIDE SEQUENCE [LARGE SCALE GENOMIC DNA]</scope>
    <source>
        <strain evidence="11">cv. AL8/78</strain>
    </source>
</reference>
<dbReference type="Gene3D" id="3.30.200.20">
    <property type="entry name" value="Phosphorylase Kinase, domain 1"/>
    <property type="match status" value="1"/>
</dbReference>
<dbReference type="InterPro" id="IPR051824">
    <property type="entry name" value="LRR_Rcpt-Like_S/T_Kinase"/>
</dbReference>
<reference evidence="11" key="2">
    <citation type="journal article" date="2017" name="Nat. Plants">
        <title>The Aegilops tauschii genome reveals multiple impacts of transposons.</title>
        <authorList>
            <person name="Zhao G."/>
            <person name="Zou C."/>
            <person name="Li K."/>
            <person name="Wang K."/>
            <person name="Li T."/>
            <person name="Gao L."/>
            <person name="Zhang X."/>
            <person name="Wang H."/>
            <person name="Yang Z."/>
            <person name="Liu X."/>
            <person name="Jiang W."/>
            <person name="Mao L."/>
            <person name="Kong X."/>
            <person name="Jiao Y."/>
            <person name="Jia J."/>
        </authorList>
    </citation>
    <scope>NUCLEOTIDE SEQUENCE [LARGE SCALE GENOMIC DNA]</scope>
    <source>
        <strain evidence="11">cv. AL8/78</strain>
    </source>
</reference>
<dbReference type="SUPFAM" id="SSF56112">
    <property type="entry name" value="Protein kinase-like (PK-like)"/>
    <property type="match status" value="1"/>
</dbReference>
<evidence type="ECO:0000313" key="11">
    <source>
        <dbReference type="Proteomes" id="UP000015105"/>
    </source>
</evidence>
<dbReference type="InterPro" id="IPR032675">
    <property type="entry name" value="LRR_dom_sf"/>
</dbReference>
<dbReference type="Proteomes" id="UP000015105">
    <property type="component" value="Chromosome 3D"/>
</dbReference>
<reference evidence="10" key="5">
    <citation type="journal article" date="2021" name="G3 (Bethesda)">
        <title>Aegilops tauschii genome assembly Aet v5.0 features greater sequence contiguity and improved annotation.</title>
        <authorList>
            <person name="Wang L."/>
            <person name="Zhu T."/>
            <person name="Rodriguez J.C."/>
            <person name="Deal K.R."/>
            <person name="Dubcovsky J."/>
            <person name="McGuire P.E."/>
            <person name="Lux T."/>
            <person name="Spannagl M."/>
            <person name="Mayer K.F.X."/>
            <person name="Baldrich P."/>
            <person name="Meyers B.C."/>
            <person name="Huo N."/>
            <person name="Gu Y.Q."/>
            <person name="Zhou H."/>
            <person name="Devos K.M."/>
            <person name="Bennetzen J.L."/>
            <person name="Unver T."/>
            <person name="Budak H."/>
            <person name="Gulick P.J."/>
            <person name="Galiba G."/>
            <person name="Kalapos B."/>
            <person name="Nelson D.R."/>
            <person name="Li P."/>
            <person name="You F.M."/>
            <person name="Luo M.C."/>
            <person name="Dvorak J."/>
        </authorList>
    </citation>
    <scope>NUCLEOTIDE SEQUENCE [LARGE SCALE GENOMIC DNA]</scope>
    <source>
        <strain evidence="10">cv. AL8/78</strain>
    </source>
</reference>
<proteinExistence type="predicted"/>
<dbReference type="FunFam" id="3.80.10.10:FF:000298">
    <property type="entry name" value="Putative LRR receptor-like serine/threonine-protein kinase"/>
    <property type="match status" value="1"/>
</dbReference>
<keyword evidence="2" id="KW-0597">Phosphoprotein</keyword>
<dbReference type="STRING" id="200361.A0A453GAY5"/>
<evidence type="ECO:0000256" key="3">
    <source>
        <dbReference type="ARBA" id="ARBA00022679"/>
    </source>
</evidence>
<keyword evidence="7" id="KW-0325">Glycoprotein</keyword>
<keyword evidence="8" id="KW-0472">Membrane</keyword>
<dbReference type="Gene3D" id="3.80.10.10">
    <property type="entry name" value="Ribonuclease Inhibitor"/>
    <property type="match status" value="1"/>
</dbReference>
<sequence>MTNLRIGDLTGEVSSLAFVANMTLLKTLVLRNSRISDNLASADFSKFVNLNYLDLSFNSITGKVSPTLLNLNTLNFLFLGSNNLSGSLPDMISPSLTTIDLSYNMLSGRYPSWVNMNNLHVNLVWNNFVIDNSNNSTLPSGLNCLQRDTPCFIGSPSHSSFAVDSGGKRPIRGSGNTIYEPDDASLQGASYYVTNSTRWGVSNIGKFVDSPNGSYIIDTSRLFTDALDSELFETARMAPSSLRYYGIGLKNGLYHVVLQFAEIFFPDDQTHLPVEYLLLASLVQGDLKETDFDIKKQTNGKSYTVIQRQYTVEVMNNFIGIHLFWAGKGTCCIPEPGFYGPSISALSVFSYDSNGEEDPGPQKNSTTNNTGLVVGVVVCVAVLGFLALAGAFIWRQKRRKLEVEMEELFGIVGRPNVFSYGEIKSATGSFSPSNILGRGGYGLVYKGKLLDGRMVAESSCLLHLIKGKRSS</sequence>
<feature type="transmembrane region" description="Helical" evidence="8">
    <location>
        <begin position="372"/>
        <end position="394"/>
    </location>
</feature>
<dbReference type="EC" id="2.7.11.1" evidence="1"/>
<dbReference type="Gramene" id="AET3Gv20944100.1">
    <property type="protein sequence ID" value="AET3Gv20944100.1"/>
    <property type="gene ID" value="AET3Gv20944100"/>
</dbReference>
<evidence type="ECO:0000256" key="1">
    <source>
        <dbReference type="ARBA" id="ARBA00012513"/>
    </source>
</evidence>
<dbReference type="GO" id="GO:0004674">
    <property type="term" value="F:protein serine/threonine kinase activity"/>
    <property type="evidence" value="ECO:0007669"/>
    <property type="project" value="UniProtKB-EC"/>
</dbReference>
<keyword evidence="5" id="KW-0547">Nucleotide-binding</keyword>
<keyword evidence="6" id="KW-0067">ATP-binding</keyword>
<dbReference type="GO" id="GO:0005524">
    <property type="term" value="F:ATP binding"/>
    <property type="evidence" value="ECO:0007669"/>
    <property type="project" value="UniProtKB-KW"/>
</dbReference>
<protein>
    <recommendedName>
        <fullName evidence="1">non-specific serine/threonine protein kinase</fullName>
        <ecNumber evidence="1">2.7.11.1</ecNumber>
    </recommendedName>
</protein>
<reference evidence="10" key="3">
    <citation type="journal article" date="2017" name="Nature">
        <title>Genome sequence of the progenitor of the wheat D genome Aegilops tauschii.</title>
        <authorList>
            <person name="Luo M.C."/>
            <person name="Gu Y.Q."/>
            <person name="Puiu D."/>
            <person name="Wang H."/>
            <person name="Twardziok S.O."/>
            <person name="Deal K.R."/>
            <person name="Huo N."/>
            <person name="Zhu T."/>
            <person name="Wang L."/>
            <person name="Wang Y."/>
            <person name="McGuire P.E."/>
            <person name="Liu S."/>
            <person name="Long H."/>
            <person name="Ramasamy R.K."/>
            <person name="Rodriguez J.C."/>
            <person name="Van S.L."/>
            <person name="Yuan L."/>
            <person name="Wang Z."/>
            <person name="Xia Z."/>
            <person name="Xiao L."/>
            <person name="Anderson O.D."/>
            <person name="Ouyang S."/>
            <person name="Liang Y."/>
            <person name="Zimin A.V."/>
            <person name="Pertea G."/>
            <person name="Qi P."/>
            <person name="Bennetzen J.L."/>
            <person name="Dai X."/>
            <person name="Dawson M.W."/>
            <person name="Muller H.G."/>
            <person name="Kugler K."/>
            <person name="Rivarola-Duarte L."/>
            <person name="Spannagl M."/>
            <person name="Mayer K.F.X."/>
            <person name="Lu F.H."/>
            <person name="Bevan M.W."/>
            <person name="Leroy P."/>
            <person name="Li P."/>
            <person name="You F.M."/>
            <person name="Sun Q."/>
            <person name="Liu Z."/>
            <person name="Lyons E."/>
            <person name="Wicker T."/>
            <person name="Salzberg S.L."/>
            <person name="Devos K.M."/>
            <person name="Dvorak J."/>
        </authorList>
    </citation>
    <scope>NUCLEOTIDE SEQUENCE [LARGE SCALE GENOMIC DNA]</scope>
    <source>
        <strain evidence="10">cv. AL8/78</strain>
    </source>
</reference>
<dbReference type="InterPro" id="IPR001611">
    <property type="entry name" value="Leu-rich_rpt"/>
</dbReference>
<keyword evidence="4" id="KW-0732">Signal</keyword>
<name>A0A453GAY5_AEGTS</name>
<evidence type="ECO:0000256" key="5">
    <source>
        <dbReference type="ARBA" id="ARBA00022741"/>
    </source>
</evidence>
<dbReference type="PANTHER" id="PTHR48006">
    <property type="entry name" value="LEUCINE-RICH REPEAT-CONTAINING PROTEIN DDB_G0281931-RELATED"/>
    <property type="match status" value="1"/>
</dbReference>
<feature type="domain" description="Malectin" evidence="9">
    <location>
        <begin position="160"/>
        <end position="346"/>
    </location>
</feature>
<evidence type="ECO:0000259" key="9">
    <source>
        <dbReference type="Pfam" id="PF11721"/>
    </source>
</evidence>
<evidence type="ECO:0000256" key="8">
    <source>
        <dbReference type="SAM" id="Phobius"/>
    </source>
</evidence>
<keyword evidence="8" id="KW-0812">Transmembrane</keyword>
<dbReference type="InterPro" id="IPR011009">
    <property type="entry name" value="Kinase-like_dom_sf"/>
</dbReference>
<keyword evidence="8" id="KW-1133">Transmembrane helix</keyword>
<dbReference type="SUPFAM" id="SSF52058">
    <property type="entry name" value="L domain-like"/>
    <property type="match status" value="1"/>
</dbReference>
<dbReference type="Gene3D" id="2.60.120.430">
    <property type="entry name" value="Galactose-binding lectin"/>
    <property type="match status" value="1"/>
</dbReference>
<reference evidence="10" key="4">
    <citation type="submission" date="2019-03" db="UniProtKB">
        <authorList>
            <consortium name="EnsemblPlants"/>
        </authorList>
    </citation>
    <scope>IDENTIFICATION</scope>
</reference>
<keyword evidence="3" id="KW-0808">Transferase</keyword>
<evidence type="ECO:0000256" key="7">
    <source>
        <dbReference type="ARBA" id="ARBA00023180"/>
    </source>
</evidence>
<dbReference type="GO" id="GO:0005886">
    <property type="term" value="C:plasma membrane"/>
    <property type="evidence" value="ECO:0007669"/>
    <property type="project" value="TreeGrafter"/>
</dbReference>
<evidence type="ECO:0000256" key="4">
    <source>
        <dbReference type="ARBA" id="ARBA00022729"/>
    </source>
</evidence>
<dbReference type="AlphaFoldDB" id="A0A453GAY5"/>
<dbReference type="Pfam" id="PF00560">
    <property type="entry name" value="LRR_1"/>
    <property type="match status" value="2"/>
</dbReference>
<evidence type="ECO:0000256" key="2">
    <source>
        <dbReference type="ARBA" id="ARBA00022553"/>
    </source>
</evidence>
<organism evidence="10 11">
    <name type="scientific">Aegilops tauschii subsp. strangulata</name>
    <name type="common">Goatgrass</name>
    <dbReference type="NCBI Taxonomy" id="200361"/>
    <lineage>
        <taxon>Eukaryota</taxon>
        <taxon>Viridiplantae</taxon>
        <taxon>Streptophyta</taxon>
        <taxon>Embryophyta</taxon>
        <taxon>Tracheophyta</taxon>
        <taxon>Spermatophyta</taxon>
        <taxon>Magnoliopsida</taxon>
        <taxon>Liliopsida</taxon>
        <taxon>Poales</taxon>
        <taxon>Poaceae</taxon>
        <taxon>BOP clade</taxon>
        <taxon>Pooideae</taxon>
        <taxon>Triticodae</taxon>
        <taxon>Triticeae</taxon>
        <taxon>Triticinae</taxon>
        <taxon>Aegilops</taxon>
    </lineage>
</organism>
<keyword evidence="11" id="KW-1185">Reference proteome</keyword>
<dbReference type="Pfam" id="PF11721">
    <property type="entry name" value="Malectin"/>
    <property type="match status" value="1"/>
</dbReference>
<accession>A0A453GAY5</accession>
<evidence type="ECO:0000256" key="6">
    <source>
        <dbReference type="ARBA" id="ARBA00022840"/>
    </source>
</evidence>
<dbReference type="InterPro" id="IPR021720">
    <property type="entry name" value="Malectin_dom"/>
</dbReference>